<reference evidence="3" key="1">
    <citation type="journal article" date="2019" name="Int. J. Syst. Evol. Microbiol.">
        <title>The Global Catalogue of Microorganisms (GCM) 10K type strain sequencing project: providing services to taxonomists for standard genome sequencing and annotation.</title>
        <authorList>
            <consortium name="The Broad Institute Genomics Platform"/>
            <consortium name="The Broad Institute Genome Sequencing Center for Infectious Disease"/>
            <person name="Wu L."/>
            <person name="Ma J."/>
        </authorList>
    </citation>
    <scope>NUCLEOTIDE SEQUENCE [LARGE SCALE GENOMIC DNA]</scope>
    <source>
        <strain evidence="3">CCUG 60023</strain>
    </source>
</reference>
<evidence type="ECO:0000313" key="2">
    <source>
        <dbReference type="EMBL" id="MFD0915561.1"/>
    </source>
</evidence>
<protein>
    <recommendedName>
        <fullName evidence="4">Carboxypeptidase regulatory-like domain-containing protein</fullName>
    </recommendedName>
</protein>
<dbReference type="EMBL" id="JBHTJV010000003">
    <property type="protein sequence ID" value="MFD0915561.1"/>
    <property type="molecule type" value="Genomic_DNA"/>
</dbReference>
<evidence type="ECO:0000313" key="3">
    <source>
        <dbReference type="Proteomes" id="UP001597101"/>
    </source>
</evidence>
<gene>
    <name evidence="2" type="ORF">ACFQ14_03985</name>
</gene>
<evidence type="ECO:0008006" key="4">
    <source>
        <dbReference type="Google" id="ProtNLM"/>
    </source>
</evidence>
<organism evidence="2 3">
    <name type="scientific">Pseudahrensia aquimaris</name>
    <dbReference type="NCBI Taxonomy" id="744461"/>
    <lineage>
        <taxon>Bacteria</taxon>
        <taxon>Pseudomonadati</taxon>
        <taxon>Pseudomonadota</taxon>
        <taxon>Alphaproteobacteria</taxon>
        <taxon>Hyphomicrobiales</taxon>
        <taxon>Ahrensiaceae</taxon>
        <taxon>Pseudahrensia</taxon>
    </lineage>
</organism>
<accession>A0ABW3FAT2</accession>
<keyword evidence="1" id="KW-0732">Signal</keyword>
<feature type="chain" id="PRO_5046714887" description="Carboxypeptidase regulatory-like domain-containing protein" evidence="1">
    <location>
        <begin position="20"/>
        <end position="286"/>
    </location>
</feature>
<name>A0ABW3FAT2_9HYPH</name>
<keyword evidence="3" id="KW-1185">Reference proteome</keyword>
<dbReference type="Proteomes" id="UP001597101">
    <property type="component" value="Unassembled WGS sequence"/>
</dbReference>
<evidence type="ECO:0000256" key="1">
    <source>
        <dbReference type="SAM" id="SignalP"/>
    </source>
</evidence>
<sequence>MRFIVILLSFLLWPVAAFAQSNSLAPSATGVLSGAGQPVTLTAQLTEKGEPIERGLLWRVFGAVKGADGKLPLVASGKGGSQRFELPTGTYIVHTAFGRASATKKLNVADGGAEETFILDAGGLSLNAVADTMPIKPGNLRFSIYGIERDEEGNRALIVNGVRPGRIVRLKAGTYHVVSNYGDINASVRADLEVNAGEVTNAVLQHRGAEVTLKLVLRKGGDPVANTAWTVLSRDGEKLFESNAVSPRLVLSEGSYEASVRNGDEVYIHNFEVETGRNTAVEVLLD</sequence>
<dbReference type="RefSeq" id="WP_377211419.1">
    <property type="nucleotide sequence ID" value="NZ_JBHTJV010000003.1"/>
</dbReference>
<comment type="caution">
    <text evidence="2">The sequence shown here is derived from an EMBL/GenBank/DDBJ whole genome shotgun (WGS) entry which is preliminary data.</text>
</comment>
<feature type="signal peptide" evidence="1">
    <location>
        <begin position="1"/>
        <end position="19"/>
    </location>
</feature>
<proteinExistence type="predicted"/>